<sequence>MPRLGHKKSRNGCRQCKARHVKCDESKPCGSCARHGVPCSLMTWDPDSSPVAGATSTSTSGPGSSASSSTSARSAREWSRRGSYQASEASQPPSLHAIDEFQNPTPTPTFRGEESESPASSTDTFPFLTKLVHKKDASEYEDWARDLELIHHWTTDACLSMCPRDDIKKMWTIAAPKEAIQHTYLMHQMLCFSALHIAHHQAEHQSEQRAQYHALAINHQDLAIKAMRPKLTHITNENASHLFATSTLVSMCVFGERSLNALNYGGGGEPLEDLLDAFALLQGMGGLFATSHMLVLKSPFAPMLIPGTVPTPPQPIFNLLLARIPDAVAFIGKQKDIPEDVQRECVVQLLAFQDVLQHGTDPSQDSREMRLLFFWPVHLKPNFAVWARRKHSCVLVLIAFYAVALRAGEPVHWFCKGWAERVIRAVDEHIEEEWRVAIQWPWEFIMGVEAQQRGDRRVKQEPSSDMDVRMEI</sequence>
<dbReference type="PANTHER" id="PTHR47784:SF5">
    <property type="entry name" value="STEROL UPTAKE CONTROL PROTEIN 2"/>
    <property type="match status" value="1"/>
</dbReference>
<feature type="compositionally biased region" description="Polar residues" evidence="2">
    <location>
        <begin position="84"/>
        <end position="93"/>
    </location>
</feature>
<dbReference type="OrthoDB" id="3546279at2759"/>
<gene>
    <name evidence="4" type="ORF">K505DRAFT_317301</name>
</gene>
<dbReference type="AlphaFoldDB" id="A0A6A6WT49"/>
<dbReference type="Pfam" id="PF11951">
    <property type="entry name" value="Fungal_trans_2"/>
    <property type="match status" value="1"/>
</dbReference>
<accession>A0A6A6WT49</accession>
<dbReference type="InterPro" id="IPR001138">
    <property type="entry name" value="Zn2Cys6_DnaBD"/>
</dbReference>
<feature type="compositionally biased region" description="Low complexity" evidence="2">
    <location>
        <begin position="48"/>
        <end position="73"/>
    </location>
</feature>
<dbReference type="InterPro" id="IPR053157">
    <property type="entry name" value="Sterol_Uptake_Regulator"/>
</dbReference>
<evidence type="ECO:0000256" key="1">
    <source>
        <dbReference type="ARBA" id="ARBA00023242"/>
    </source>
</evidence>
<dbReference type="GO" id="GO:0008270">
    <property type="term" value="F:zinc ion binding"/>
    <property type="evidence" value="ECO:0007669"/>
    <property type="project" value="InterPro"/>
</dbReference>
<dbReference type="PROSITE" id="PS00463">
    <property type="entry name" value="ZN2_CY6_FUNGAL_1"/>
    <property type="match status" value="1"/>
</dbReference>
<name>A0A6A6WT49_9PLEO</name>
<dbReference type="PROSITE" id="PS50048">
    <property type="entry name" value="ZN2_CY6_FUNGAL_2"/>
    <property type="match status" value="1"/>
</dbReference>
<keyword evidence="1" id="KW-0539">Nucleus</keyword>
<proteinExistence type="predicted"/>
<dbReference type="InterPro" id="IPR021858">
    <property type="entry name" value="Fun_TF"/>
</dbReference>
<organism evidence="4 5">
    <name type="scientific">Melanomma pulvis-pyrius CBS 109.77</name>
    <dbReference type="NCBI Taxonomy" id="1314802"/>
    <lineage>
        <taxon>Eukaryota</taxon>
        <taxon>Fungi</taxon>
        <taxon>Dikarya</taxon>
        <taxon>Ascomycota</taxon>
        <taxon>Pezizomycotina</taxon>
        <taxon>Dothideomycetes</taxon>
        <taxon>Pleosporomycetidae</taxon>
        <taxon>Pleosporales</taxon>
        <taxon>Melanommataceae</taxon>
        <taxon>Melanomma</taxon>
    </lineage>
</organism>
<dbReference type="Gene3D" id="4.10.240.10">
    <property type="entry name" value="Zn(2)-C6 fungal-type DNA-binding domain"/>
    <property type="match status" value="1"/>
</dbReference>
<dbReference type="InterPro" id="IPR036864">
    <property type="entry name" value="Zn2-C6_fun-type_DNA-bd_sf"/>
</dbReference>
<protein>
    <recommendedName>
        <fullName evidence="3">Zn(2)-C6 fungal-type domain-containing protein</fullName>
    </recommendedName>
</protein>
<dbReference type="GO" id="GO:0001228">
    <property type="term" value="F:DNA-binding transcription activator activity, RNA polymerase II-specific"/>
    <property type="evidence" value="ECO:0007669"/>
    <property type="project" value="TreeGrafter"/>
</dbReference>
<keyword evidence="5" id="KW-1185">Reference proteome</keyword>
<evidence type="ECO:0000256" key="2">
    <source>
        <dbReference type="SAM" id="MobiDB-lite"/>
    </source>
</evidence>
<feature type="region of interest" description="Disordered" evidence="2">
    <location>
        <begin position="43"/>
        <end position="123"/>
    </location>
</feature>
<evidence type="ECO:0000313" key="4">
    <source>
        <dbReference type="EMBL" id="KAF2787088.1"/>
    </source>
</evidence>
<dbReference type="Pfam" id="PF00172">
    <property type="entry name" value="Zn_clus"/>
    <property type="match status" value="1"/>
</dbReference>
<dbReference type="SUPFAM" id="SSF57701">
    <property type="entry name" value="Zn2/Cys6 DNA-binding domain"/>
    <property type="match status" value="1"/>
</dbReference>
<evidence type="ECO:0000313" key="5">
    <source>
        <dbReference type="Proteomes" id="UP000799757"/>
    </source>
</evidence>
<dbReference type="PANTHER" id="PTHR47784">
    <property type="entry name" value="STEROL UPTAKE CONTROL PROTEIN 2"/>
    <property type="match status" value="1"/>
</dbReference>
<evidence type="ECO:0000259" key="3">
    <source>
        <dbReference type="PROSITE" id="PS50048"/>
    </source>
</evidence>
<dbReference type="EMBL" id="MU002362">
    <property type="protein sequence ID" value="KAF2787088.1"/>
    <property type="molecule type" value="Genomic_DNA"/>
</dbReference>
<dbReference type="SMART" id="SM00066">
    <property type="entry name" value="GAL4"/>
    <property type="match status" value="1"/>
</dbReference>
<reference evidence="4" key="1">
    <citation type="journal article" date="2020" name="Stud. Mycol.">
        <title>101 Dothideomycetes genomes: a test case for predicting lifestyles and emergence of pathogens.</title>
        <authorList>
            <person name="Haridas S."/>
            <person name="Albert R."/>
            <person name="Binder M."/>
            <person name="Bloem J."/>
            <person name="Labutti K."/>
            <person name="Salamov A."/>
            <person name="Andreopoulos B."/>
            <person name="Baker S."/>
            <person name="Barry K."/>
            <person name="Bills G."/>
            <person name="Bluhm B."/>
            <person name="Cannon C."/>
            <person name="Castanera R."/>
            <person name="Culley D."/>
            <person name="Daum C."/>
            <person name="Ezra D."/>
            <person name="Gonzalez J."/>
            <person name="Henrissat B."/>
            <person name="Kuo A."/>
            <person name="Liang C."/>
            <person name="Lipzen A."/>
            <person name="Lutzoni F."/>
            <person name="Magnuson J."/>
            <person name="Mondo S."/>
            <person name="Nolan M."/>
            <person name="Ohm R."/>
            <person name="Pangilinan J."/>
            <person name="Park H.-J."/>
            <person name="Ramirez L."/>
            <person name="Alfaro M."/>
            <person name="Sun H."/>
            <person name="Tritt A."/>
            <person name="Yoshinaga Y."/>
            <person name="Zwiers L.-H."/>
            <person name="Turgeon B."/>
            <person name="Goodwin S."/>
            <person name="Spatafora J."/>
            <person name="Crous P."/>
            <person name="Grigoriev I."/>
        </authorList>
    </citation>
    <scope>NUCLEOTIDE SEQUENCE</scope>
    <source>
        <strain evidence="4">CBS 109.77</strain>
    </source>
</reference>
<dbReference type="Proteomes" id="UP000799757">
    <property type="component" value="Unassembled WGS sequence"/>
</dbReference>
<feature type="domain" description="Zn(2)-C6 fungal-type" evidence="3">
    <location>
        <begin position="12"/>
        <end position="41"/>
    </location>
</feature>